<dbReference type="AlphaFoldDB" id="A0A6G1CYU4"/>
<gene>
    <name evidence="2" type="ORF">E2562_003887</name>
</gene>
<keyword evidence="3" id="KW-1185">Reference proteome</keyword>
<sequence>MLVRRRALLEPTKRASSRCFPPVAPPKFIADPRLRAHRVDDLFLVADLICPAPKGCLNLPVQIVSQPTHTSLPIPTRDTLLLTPTSDVLSCSPCVPDSLTLAASPSIPCPSAATGSPAVRSPSHRHSELAPLRPRSPKP</sequence>
<proteinExistence type="predicted"/>
<organism evidence="2 3">
    <name type="scientific">Oryza meyeriana var. granulata</name>
    <dbReference type="NCBI Taxonomy" id="110450"/>
    <lineage>
        <taxon>Eukaryota</taxon>
        <taxon>Viridiplantae</taxon>
        <taxon>Streptophyta</taxon>
        <taxon>Embryophyta</taxon>
        <taxon>Tracheophyta</taxon>
        <taxon>Spermatophyta</taxon>
        <taxon>Magnoliopsida</taxon>
        <taxon>Liliopsida</taxon>
        <taxon>Poales</taxon>
        <taxon>Poaceae</taxon>
        <taxon>BOP clade</taxon>
        <taxon>Oryzoideae</taxon>
        <taxon>Oryzeae</taxon>
        <taxon>Oryzinae</taxon>
        <taxon>Oryza</taxon>
        <taxon>Oryza meyeriana</taxon>
    </lineage>
</organism>
<name>A0A6G1CYU4_9ORYZ</name>
<feature type="region of interest" description="Disordered" evidence="1">
    <location>
        <begin position="111"/>
        <end position="139"/>
    </location>
</feature>
<evidence type="ECO:0000313" key="3">
    <source>
        <dbReference type="Proteomes" id="UP000479710"/>
    </source>
</evidence>
<protein>
    <submittedName>
        <fullName evidence="2">Uncharacterized protein</fullName>
    </submittedName>
</protein>
<dbReference type="Proteomes" id="UP000479710">
    <property type="component" value="Unassembled WGS sequence"/>
</dbReference>
<reference evidence="2 3" key="1">
    <citation type="submission" date="2019-11" db="EMBL/GenBank/DDBJ databases">
        <title>Whole genome sequence of Oryza granulata.</title>
        <authorList>
            <person name="Li W."/>
        </authorList>
    </citation>
    <scope>NUCLEOTIDE SEQUENCE [LARGE SCALE GENOMIC DNA]</scope>
    <source>
        <strain evidence="3">cv. Menghai</strain>
        <tissue evidence="2">Leaf</tissue>
    </source>
</reference>
<accession>A0A6G1CYU4</accession>
<evidence type="ECO:0000313" key="2">
    <source>
        <dbReference type="EMBL" id="KAF0905289.1"/>
    </source>
</evidence>
<evidence type="ECO:0000256" key="1">
    <source>
        <dbReference type="SAM" id="MobiDB-lite"/>
    </source>
</evidence>
<dbReference type="EMBL" id="SPHZ02000007">
    <property type="protein sequence ID" value="KAF0905289.1"/>
    <property type="molecule type" value="Genomic_DNA"/>
</dbReference>
<comment type="caution">
    <text evidence="2">The sequence shown here is derived from an EMBL/GenBank/DDBJ whole genome shotgun (WGS) entry which is preliminary data.</text>
</comment>